<feature type="domain" description="UPF0033" evidence="1">
    <location>
        <begin position="4"/>
        <end position="64"/>
    </location>
</feature>
<dbReference type="RefSeq" id="WP_133542989.1">
    <property type="nucleotide sequence ID" value="NZ_SNYQ01000001.1"/>
</dbReference>
<evidence type="ECO:0000259" key="1">
    <source>
        <dbReference type="Pfam" id="PF01206"/>
    </source>
</evidence>
<accession>A0A4V3DA23</accession>
<dbReference type="EMBL" id="SNYQ01000001">
    <property type="protein sequence ID" value="TDQ59773.1"/>
    <property type="molecule type" value="Genomic_DNA"/>
</dbReference>
<evidence type="ECO:0000313" key="2">
    <source>
        <dbReference type="EMBL" id="TDQ59773.1"/>
    </source>
</evidence>
<keyword evidence="3" id="KW-1185">Reference proteome</keyword>
<name>A0A4V3DA23_9PAST</name>
<dbReference type="InterPro" id="IPR001455">
    <property type="entry name" value="TusA-like"/>
</dbReference>
<reference evidence="2 3" key="1">
    <citation type="submission" date="2019-03" db="EMBL/GenBank/DDBJ databases">
        <title>Genomic Encyclopedia of Type Strains, Phase IV (KMG-IV): sequencing the most valuable type-strain genomes for metagenomic binning, comparative biology and taxonomic classification.</title>
        <authorList>
            <person name="Goeker M."/>
        </authorList>
    </citation>
    <scope>NUCLEOTIDE SEQUENCE [LARGE SCALE GENOMIC DNA]</scope>
    <source>
        <strain evidence="2 3">DSM 28403</strain>
    </source>
</reference>
<sequence length="72" mass="8520">MQYQLDVREYRCPLPLLMITKALARLGVDDELNVLVDAADVREDIRLWCRENHYVLSDEKSTGRLKICKDRR</sequence>
<keyword evidence="2" id="KW-0808">Transferase</keyword>
<organism evidence="2 3">
    <name type="scientific">Mesocricetibacter intestinalis</name>
    <dbReference type="NCBI Taxonomy" id="1521930"/>
    <lineage>
        <taxon>Bacteria</taxon>
        <taxon>Pseudomonadati</taxon>
        <taxon>Pseudomonadota</taxon>
        <taxon>Gammaproteobacteria</taxon>
        <taxon>Pasteurellales</taxon>
        <taxon>Pasteurellaceae</taxon>
        <taxon>Mesocricetibacter</taxon>
    </lineage>
</organism>
<proteinExistence type="predicted"/>
<dbReference type="Proteomes" id="UP000295657">
    <property type="component" value="Unassembled WGS sequence"/>
</dbReference>
<dbReference type="SUPFAM" id="SSF64307">
    <property type="entry name" value="SirA-like"/>
    <property type="match status" value="1"/>
</dbReference>
<dbReference type="InterPro" id="IPR036868">
    <property type="entry name" value="TusA-like_sf"/>
</dbReference>
<dbReference type="Pfam" id="PF01206">
    <property type="entry name" value="TusA"/>
    <property type="match status" value="1"/>
</dbReference>
<dbReference type="OrthoDB" id="9797551at2"/>
<comment type="caution">
    <text evidence="2">The sequence shown here is derived from an EMBL/GenBank/DDBJ whole genome shotgun (WGS) entry which is preliminary data.</text>
</comment>
<evidence type="ECO:0000313" key="3">
    <source>
        <dbReference type="Proteomes" id="UP000295657"/>
    </source>
</evidence>
<dbReference type="Gene3D" id="3.30.110.40">
    <property type="entry name" value="TusA-like domain"/>
    <property type="match status" value="1"/>
</dbReference>
<gene>
    <name evidence="2" type="ORF">EDC45_0433</name>
</gene>
<protein>
    <submittedName>
        <fullName evidence="2">TusA-related sulfurtransferase</fullName>
    </submittedName>
</protein>
<dbReference type="CDD" id="cd00291">
    <property type="entry name" value="SirA_YedF_YeeD"/>
    <property type="match status" value="1"/>
</dbReference>
<dbReference type="GO" id="GO:0016740">
    <property type="term" value="F:transferase activity"/>
    <property type="evidence" value="ECO:0007669"/>
    <property type="project" value="UniProtKB-KW"/>
</dbReference>
<dbReference type="AlphaFoldDB" id="A0A4V3DA23"/>